<evidence type="ECO:0000313" key="2">
    <source>
        <dbReference type="Proteomes" id="UP000615755"/>
    </source>
</evidence>
<gene>
    <name evidence="1" type="ORF">PAUR_a1156</name>
</gene>
<proteinExistence type="predicted"/>
<keyword evidence="2" id="KW-1185">Reference proteome</keyword>
<evidence type="ECO:0000313" key="1">
    <source>
        <dbReference type="EMBL" id="MBE0367733.1"/>
    </source>
</evidence>
<organism evidence="1 2">
    <name type="scientific">Pseudoalteromonas aurantia 208</name>
    <dbReference type="NCBI Taxonomy" id="1314867"/>
    <lineage>
        <taxon>Bacteria</taxon>
        <taxon>Pseudomonadati</taxon>
        <taxon>Pseudomonadota</taxon>
        <taxon>Gammaproteobacteria</taxon>
        <taxon>Alteromonadales</taxon>
        <taxon>Pseudoalteromonadaceae</taxon>
        <taxon>Pseudoalteromonas</taxon>
    </lineage>
</organism>
<name>A0ABR9E9S7_9GAMM</name>
<reference evidence="1 2" key="1">
    <citation type="submission" date="2015-03" db="EMBL/GenBank/DDBJ databases">
        <title>Genome sequence of Pseudoalteromonas aurantia.</title>
        <authorList>
            <person name="Xie B.-B."/>
            <person name="Rong J.-C."/>
            <person name="Qin Q.-L."/>
            <person name="Zhang Y.-Z."/>
        </authorList>
    </citation>
    <scope>NUCLEOTIDE SEQUENCE [LARGE SCALE GENOMIC DNA]</scope>
    <source>
        <strain evidence="1 2">208</strain>
    </source>
</reference>
<accession>A0ABR9E9S7</accession>
<dbReference type="Proteomes" id="UP000615755">
    <property type="component" value="Unassembled WGS sequence"/>
</dbReference>
<protein>
    <submittedName>
        <fullName evidence="1">Uncharacterized protein</fullName>
    </submittedName>
</protein>
<dbReference type="EMBL" id="AQGV01000012">
    <property type="protein sequence ID" value="MBE0367733.1"/>
    <property type="molecule type" value="Genomic_DNA"/>
</dbReference>
<sequence>MSTLEGRISGYLAVSKITTPDSLSGAFIKTIHDNNRI</sequence>
<comment type="caution">
    <text evidence="1">The sequence shown here is derived from an EMBL/GenBank/DDBJ whole genome shotgun (WGS) entry which is preliminary data.</text>
</comment>